<evidence type="ECO:0000256" key="1">
    <source>
        <dbReference type="SAM" id="Phobius"/>
    </source>
</evidence>
<keyword evidence="1" id="KW-0472">Membrane</keyword>
<name>A0A0R0LTK3_9MICR</name>
<sequence>MDQAKSFFTSNCKKVTNVFGSSKFGKFLQTLSPASQFFYSLVVCSFIFKYYQSNSNVHMAFAFLAGGFFLFSLANSLYEITSEKKKYEVGRRFFLNVFLCLSSMILLYFLFSYYFIPILGDFSQFYGSIKDYIVKGRTFFGKMGACFTIFSVCSSAASMIYKSVVKYLETPDFTEISIYKPINGNILERKNDEYLKVNVWVAIFIPLFSIIVNFMTINSLPGYLFPLASILQSFEITSFS</sequence>
<dbReference type="AlphaFoldDB" id="A0A0R0LTK3"/>
<dbReference type="Proteomes" id="UP000051530">
    <property type="component" value="Unassembled WGS sequence"/>
</dbReference>
<keyword evidence="1" id="KW-1133">Transmembrane helix</keyword>
<evidence type="ECO:0000313" key="3">
    <source>
        <dbReference type="Proteomes" id="UP000051530"/>
    </source>
</evidence>
<feature type="transmembrane region" description="Helical" evidence="1">
    <location>
        <begin position="139"/>
        <end position="161"/>
    </location>
</feature>
<feature type="transmembrane region" description="Helical" evidence="1">
    <location>
        <begin position="93"/>
        <end position="119"/>
    </location>
</feature>
<feature type="transmembrane region" description="Helical" evidence="1">
    <location>
        <begin position="197"/>
        <end position="217"/>
    </location>
</feature>
<dbReference type="EMBL" id="LGUB01000692">
    <property type="protein sequence ID" value="KRH92771.1"/>
    <property type="molecule type" value="Genomic_DNA"/>
</dbReference>
<reference evidence="2 3" key="1">
    <citation type="submission" date="2015-07" db="EMBL/GenBank/DDBJ databases">
        <title>The genome of Pseudoloma neurophilia, a relevant intracellular parasite of the zebrafish.</title>
        <authorList>
            <person name="Ndikumana S."/>
            <person name="Pelin A."/>
            <person name="Sanders J."/>
            <person name="Corradi N."/>
        </authorList>
    </citation>
    <scope>NUCLEOTIDE SEQUENCE [LARGE SCALE GENOMIC DNA]</scope>
    <source>
        <strain evidence="2 3">MK1</strain>
    </source>
</reference>
<feature type="transmembrane region" description="Helical" evidence="1">
    <location>
        <begin position="57"/>
        <end position="81"/>
    </location>
</feature>
<accession>A0A0R0LTK3</accession>
<feature type="non-terminal residue" evidence="2">
    <location>
        <position position="240"/>
    </location>
</feature>
<gene>
    <name evidence="2" type="ORF">M153_2889000722</name>
</gene>
<organism evidence="2 3">
    <name type="scientific">Pseudoloma neurophilia</name>
    <dbReference type="NCBI Taxonomy" id="146866"/>
    <lineage>
        <taxon>Eukaryota</taxon>
        <taxon>Fungi</taxon>
        <taxon>Fungi incertae sedis</taxon>
        <taxon>Microsporidia</taxon>
        <taxon>Pseudoloma</taxon>
    </lineage>
</organism>
<keyword evidence="3" id="KW-1185">Reference proteome</keyword>
<keyword evidence="1" id="KW-0812">Transmembrane</keyword>
<evidence type="ECO:0000313" key="2">
    <source>
        <dbReference type="EMBL" id="KRH92771.1"/>
    </source>
</evidence>
<protein>
    <submittedName>
        <fullName evidence="2">Uncharacterized protein</fullName>
    </submittedName>
</protein>
<comment type="caution">
    <text evidence="2">The sequence shown here is derived from an EMBL/GenBank/DDBJ whole genome shotgun (WGS) entry which is preliminary data.</text>
</comment>
<proteinExistence type="predicted"/>
<dbReference type="VEuPathDB" id="MicrosporidiaDB:M153_2889000722"/>